<keyword evidence="2" id="KW-1185">Reference proteome</keyword>
<evidence type="ECO:0000313" key="1">
    <source>
        <dbReference type="EMBL" id="CAK7345112.1"/>
    </source>
</evidence>
<gene>
    <name evidence="1" type="ORF">DCAF_LOCUS18100</name>
</gene>
<accession>A0AAV1S5L7</accession>
<name>A0AAV1S5L7_9ROSI</name>
<reference evidence="1 2" key="1">
    <citation type="submission" date="2024-01" db="EMBL/GenBank/DDBJ databases">
        <authorList>
            <person name="Waweru B."/>
        </authorList>
    </citation>
    <scope>NUCLEOTIDE SEQUENCE [LARGE SCALE GENOMIC DNA]</scope>
</reference>
<protein>
    <submittedName>
        <fullName evidence="1">Uncharacterized protein</fullName>
    </submittedName>
</protein>
<sequence>MHGKHLSISNTPRGFLGLATTSIVDASFSTTTTPKLTIASSTAMEELKTHVCRIESEPTAHIVAIYAA</sequence>
<proteinExistence type="predicted"/>
<comment type="caution">
    <text evidence="1">The sequence shown here is derived from an EMBL/GenBank/DDBJ whole genome shotgun (WGS) entry which is preliminary data.</text>
</comment>
<dbReference type="EMBL" id="CAWUPB010001166">
    <property type="protein sequence ID" value="CAK7345112.1"/>
    <property type="molecule type" value="Genomic_DNA"/>
</dbReference>
<organism evidence="1 2">
    <name type="scientific">Dovyalis caffra</name>
    <dbReference type="NCBI Taxonomy" id="77055"/>
    <lineage>
        <taxon>Eukaryota</taxon>
        <taxon>Viridiplantae</taxon>
        <taxon>Streptophyta</taxon>
        <taxon>Embryophyta</taxon>
        <taxon>Tracheophyta</taxon>
        <taxon>Spermatophyta</taxon>
        <taxon>Magnoliopsida</taxon>
        <taxon>eudicotyledons</taxon>
        <taxon>Gunneridae</taxon>
        <taxon>Pentapetalae</taxon>
        <taxon>rosids</taxon>
        <taxon>fabids</taxon>
        <taxon>Malpighiales</taxon>
        <taxon>Salicaceae</taxon>
        <taxon>Flacourtieae</taxon>
        <taxon>Dovyalis</taxon>
    </lineage>
</organism>
<evidence type="ECO:0000313" key="2">
    <source>
        <dbReference type="Proteomes" id="UP001314170"/>
    </source>
</evidence>
<dbReference type="Proteomes" id="UP001314170">
    <property type="component" value="Unassembled WGS sequence"/>
</dbReference>
<dbReference type="AlphaFoldDB" id="A0AAV1S5L7"/>